<dbReference type="RefSeq" id="WP_101462985.1">
    <property type="nucleotide sequence ID" value="NZ_PJMW01000001.1"/>
</dbReference>
<feature type="DNA-binding region" description="H-T-H motif" evidence="2">
    <location>
        <begin position="40"/>
        <end position="59"/>
    </location>
</feature>
<dbReference type="AlphaFoldDB" id="A0A2N3WXC1"/>
<evidence type="ECO:0000313" key="5">
    <source>
        <dbReference type="Proteomes" id="UP000233766"/>
    </source>
</evidence>
<evidence type="ECO:0000256" key="2">
    <source>
        <dbReference type="PROSITE-ProRule" id="PRU00335"/>
    </source>
</evidence>
<dbReference type="InterPro" id="IPR009057">
    <property type="entry name" value="Homeodomain-like_sf"/>
</dbReference>
<dbReference type="PROSITE" id="PS50977">
    <property type="entry name" value="HTH_TETR_2"/>
    <property type="match status" value="1"/>
</dbReference>
<evidence type="ECO:0000313" key="4">
    <source>
        <dbReference type="EMBL" id="PKV98542.1"/>
    </source>
</evidence>
<accession>A0A2N3WXC1</accession>
<organism evidence="4 5">
    <name type="scientific">Nocardia fluminea</name>
    <dbReference type="NCBI Taxonomy" id="134984"/>
    <lineage>
        <taxon>Bacteria</taxon>
        <taxon>Bacillati</taxon>
        <taxon>Actinomycetota</taxon>
        <taxon>Actinomycetes</taxon>
        <taxon>Mycobacteriales</taxon>
        <taxon>Nocardiaceae</taxon>
        <taxon>Nocardia</taxon>
    </lineage>
</organism>
<dbReference type="InterPro" id="IPR050109">
    <property type="entry name" value="HTH-type_TetR-like_transc_reg"/>
</dbReference>
<name>A0A2N3WXC1_9NOCA</name>
<dbReference type="GO" id="GO:0000976">
    <property type="term" value="F:transcription cis-regulatory region binding"/>
    <property type="evidence" value="ECO:0007669"/>
    <property type="project" value="TreeGrafter"/>
</dbReference>
<comment type="caution">
    <text evidence="4">The sequence shown here is derived from an EMBL/GenBank/DDBJ whole genome shotgun (WGS) entry which is preliminary data.</text>
</comment>
<dbReference type="Proteomes" id="UP000233766">
    <property type="component" value="Unassembled WGS sequence"/>
</dbReference>
<dbReference type="PANTHER" id="PTHR30055:SF226">
    <property type="entry name" value="HTH-TYPE TRANSCRIPTIONAL REGULATOR PKSA"/>
    <property type="match status" value="1"/>
</dbReference>
<sequence length="208" mass="22977">MPPKSTDRRRPTQDRAKATRENILDAAAELFGDRGIASTSTNRIAAAAGVSIGTVYRYFPDRAMIVAELLARIQGNIERRFTERVRDLADTPVQQLVLGVLEAVMEEMSTDVPLVRALIAGLDFYSSGMPELEVRLRLLVKMQVIQILGPGDDDEYDVLTFTIISACFGTVLRAAVLEDTRVRDEVIATTARLIATLADSERHARTTE</sequence>
<proteinExistence type="predicted"/>
<dbReference type="Pfam" id="PF00440">
    <property type="entry name" value="TetR_N"/>
    <property type="match status" value="1"/>
</dbReference>
<feature type="domain" description="HTH tetR-type" evidence="3">
    <location>
        <begin position="17"/>
        <end position="77"/>
    </location>
</feature>
<dbReference type="OrthoDB" id="5242390at2"/>
<keyword evidence="1 2" id="KW-0238">DNA-binding</keyword>
<dbReference type="PRINTS" id="PR00455">
    <property type="entry name" value="HTHTETR"/>
</dbReference>
<dbReference type="EMBL" id="PJMW01000001">
    <property type="protein sequence ID" value="PKV98542.1"/>
    <property type="molecule type" value="Genomic_DNA"/>
</dbReference>
<protein>
    <submittedName>
        <fullName evidence="4">TetR family transcriptional regulator</fullName>
    </submittedName>
</protein>
<dbReference type="SUPFAM" id="SSF46689">
    <property type="entry name" value="Homeodomain-like"/>
    <property type="match status" value="1"/>
</dbReference>
<dbReference type="PANTHER" id="PTHR30055">
    <property type="entry name" value="HTH-TYPE TRANSCRIPTIONAL REGULATOR RUTR"/>
    <property type="match status" value="1"/>
</dbReference>
<reference evidence="4 5" key="1">
    <citation type="submission" date="2017-12" db="EMBL/GenBank/DDBJ databases">
        <title>Sequencing the genomes of 1000 Actinobacteria strains.</title>
        <authorList>
            <person name="Klenk H.-P."/>
        </authorList>
    </citation>
    <scope>NUCLEOTIDE SEQUENCE [LARGE SCALE GENOMIC DNA]</scope>
    <source>
        <strain evidence="4 5">DSM 44489</strain>
    </source>
</reference>
<evidence type="ECO:0000256" key="1">
    <source>
        <dbReference type="ARBA" id="ARBA00023125"/>
    </source>
</evidence>
<gene>
    <name evidence="4" type="ORF">ATK86_0563</name>
</gene>
<dbReference type="InterPro" id="IPR001647">
    <property type="entry name" value="HTH_TetR"/>
</dbReference>
<dbReference type="GO" id="GO:0003700">
    <property type="term" value="F:DNA-binding transcription factor activity"/>
    <property type="evidence" value="ECO:0007669"/>
    <property type="project" value="TreeGrafter"/>
</dbReference>
<keyword evidence="5" id="KW-1185">Reference proteome</keyword>
<evidence type="ECO:0000259" key="3">
    <source>
        <dbReference type="PROSITE" id="PS50977"/>
    </source>
</evidence>
<dbReference type="Gene3D" id="1.10.357.10">
    <property type="entry name" value="Tetracycline Repressor, domain 2"/>
    <property type="match status" value="1"/>
</dbReference>